<feature type="transmembrane region" description="Helical" evidence="1">
    <location>
        <begin position="69"/>
        <end position="88"/>
    </location>
</feature>
<evidence type="ECO:0000313" key="2">
    <source>
        <dbReference type="EMBL" id="MFD2873202.1"/>
    </source>
</evidence>
<dbReference type="EMBL" id="JBHUPD010000002">
    <property type="protein sequence ID" value="MFD2873202.1"/>
    <property type="molecule type" value="Genomic_DNA"/>
</dbReference>
<organism evidence="2 3">
    <name type="scientific">Mucilaginibacter ximonensis</name>
    <dbReference type="NCBI Taxonomy" id="538021"/>
    <lineage>
        <taxon>Bacteria</taxon>
        <taxon>Pseudomonadati</taxon>
        <taxon>Bacteroidota</taxon>
        <taxon>Sphingobacteriia</taxon>
        <taxon>Sphingobacteriales</taxon>
        <taxon>Sphingobacteriaceae</taxon>
        <taxon>Mucilaginibacter</taxon>
    </lineage>
</organism>
<evidence type="ECO:0000313" key="3">
    <source>
        <dbReference type="Proteomes" id="UP001597557"/>
    </source>
</evidence>
<reference evidence="3" key="1">
    <citation type="journal article" date="2019" name="Int. J. Syst. Evol. Microbiol.">
        <title>The Global Catalogue of Microorganisms (GCM) 10K type strain sequencing project: providing services to taxonomists for standard genome sequencing and annotation.</title>
        <authorList>
            <consortium name="The Broad Institute Genomics Platform"/>
            <consortium name="The Broad Institute Genome Sequencing Center for Infectious Disease"/>
            <person name="Wu L."/>
            <person name="Ma J."/>
        </authorList>
    </citation>
    <scope>NUCLEOTIDE SEQUENCE [LARGE SCALE GENOMIC DNA]</scope>
    <source>
        <strain evidence="3">KCTC 22437</strain>
    </source>
</reference>
<protein>
    <submittedName>
        <fullName evidence="2">Uncharacterized protein</fullName>
    </submittedName>
</protein>
<name>A0ABW5YD36_9SPHI</name>
<keyword evidence="1" id="KW-1133">Transmembrane helix</keyword>
<accession>A0ABW5YD36</accession>
<comment type="caution">
    <text evidence="2">The sequence shown here is derived from an EMBL/GenBank/DDBJ whole genome shotgun (WGS) entry which is preliminary data.</text>
</comment>
<dbReference type="RefSeq" id="WP_377185696.1">
    <property type="nucleotide sequence ID" value="NZ_JBHUPD010000002.1"/>
</dbReference>
<keyword evidence="3" id="KW-1185">Reference proteome</keyword>
<gene>
    <name evidence="2" type="ORF">ACFS5N_12025</name>
</gene>
<keyword evidence="1" id="KW-0472">Membrane</keyword>
<proteinExistence type="predicted"/>
<dbReference type="Proteomes" id="UP001597557">
    <property type="component" value="Unassembled WGS sequence"/>
</dbReference>
<sequence length="125" mass="14313">MPHKIKYLMFLALLMFVAKPFVGFSLRYEHYFRVLHHRKPNILVKSFAKRKLEVSEDSEFSMVTIAKKLATPVLPTIMLLACALNIFLSSRFRQSKTLTYSDLAAITCSLHPPQPLYLLGGKLTI</sequence>
<keyword evidence="1" id="KW-0812">Transmembrane</keyword>
<feature type="transmembrane region" description="Helical" evidence="1">
    <location>
        <begin position="7"/>
        <end position="26"/>
    </location>
</feature>
<evidence type="ECO:0000256" key="1">
    <source>
        <dbReference type="SAM" id="Phobius"/>
    </source>
</evidence>